<dbReference type="KEGG" id="lpan:LPMP_010040"/>
<dbReference type="AlphaFoldDB" id="A0A088RH54"/>
<dbReference type="OrthoDB" id="265028at2759"/>
<dbReference type="InterPro" id="IPR003169">
    <property type="entry name" value="GYF"/>
</dbReference>
<feature type="compositionally biased region" description="Low complexity" evidence="1">
    <location>
        <begin position="12"/>
        <end position="33"/>
    </location>
</feature>
<dbReference type="PROSITE" id="PS50829">
    <property type="entry name" value="GYF"/>
    <property type="match status" value="1"/>
</dbReference>
<reference evidence="3 4" key="1">
    <citation type="journal article" date="2015" name="Sci. Rep.">
        <title>The genome of Leishmania panamensis: insights into genomics of the L. (Viannia) subgenus.</title>
        <authorList>
            <person name="Llanes A."/>
            <person name="Restrepo C.M."/>
            <person name="Vecchio G.D."/>
            <person name="Anguizola F.J."/>
            <person name="Lleonart R."/>
        </authorList>
    </citation>
    <scope>NUCLEOTIDE SEQUENCE [LARGE SCALE GENOMIC DNA]</scope>
    <source>
        <strain evidence="3 4">MHOM/PA/94/PSC-1</strain>
    </source>
</reference>
<dbReference type="eggNOG" id="ENOG502SM7T">
    <property type="taxonomic scope" value="Eukaryota"/>
</dbReference>
<evidence type="ECO:0000313" key="3">
    <source>
        <dbReference type="EMBL" id="AIN95105.1"/>
    </source>
</evidence>
<evidence type="ECO:0000256" key="1">
    <source>
        <dbReference type="SAM" id="MobiDB-lite"/>
    </source>
</evidence>
<dbReference type="GeneID" id="22571733"/>
<feature type="region of interest" description="Disordered" evidence="1">
    <location>
        <begin position="1"/>
        <end position="33"/>
    </location>
</feature>
<dbReference type="RefSeq" id="XP_010696647.1">
    <property type="nucleotide sequence ID" value="XM_010698345.1"/>
</dbReference>
<name>A0A088RH54_LEIPA</name>
<dbReference type="SUPFAM" id="SSF55277">
    <property type="entry name" value="GYF domain"/>
    <property type="match status" value="1"/>
</dbReference>
<feature type="domain" description="GYF" evidence="2">
    <location>
        <begin position="127"/>
        <end position="181"/>
    </location>
</feature>
<sequence length="186" mass="20466">MKRARSLSADGSESAPEPSTASLSSSAVTDLSPSSSSSLLAVEEYEEPTATPLLSILQPVLAHLKERELFADALRRYSGAKAAAFDALAQLHQAAMTQHAFVMMRMTREAILLRALEEARRTGIALPHVWMMRWKAKPTAEHGPFDDDVIQQWGRDGYFGKKEAELCDINGVRKYWRPALSVAPGV</sequence>
<gene>
    <name evidence="3" type="ORF">LPMP_010040</name>
</gene>
<dbReference type="VEuPathDB" id="TriTrypDB:LPMP_010040"/>
<accession>A0A088RH54</accession>
<dbReference type="EMBL" id="CP009370">
    <property type="protein sequence ID" value="AIN95105.1"/>
    <property type="molecule type" value="Genomic_DNA"/>
</dbReference>
<proteinExistence type="predicted"/>
<evidence type="ECO:0000259" key="2">
    <source>
        <dbReference type="PROSITE" id="PS50829"/>
    </source>
</evidence>
<organism evidence="3 4">
    <name type="scientific">Leishmania panamensis</name>
    <dbReference type="NCBI Taxonomy" id="5679"/>
    <lineage>
        <taxon>Eukaryota</taxon>
        <taxon>Discoba</taxon>
        <taxon>Euglenozoa</taxon>
        <taxon>Kinetoplastea</taxon>
        <taxon>Metakinetoplastina</taxon>
        <taxon>Trypanosomatida</taxon>
        <taxon>Trypanosomatidae</taxon>
        <taxon>Leishmaniinae</taxon>
        <taxon>Leishmania</taxon>
        <taxon>Leishmania guyanensis species complex</taxon>
    </lineage>
</organism>
<dbReference type="Proteomes" id="UP000063063">
    <property type="component" value="Chromosome 1"/>
</dbReference>
<protein>
    <recommendedName>
        <fullName evidence="2">GYF domain-containing protein</fullName>
    </recommendedName>
</protein>
<dbReference type="InterPro" id="IPR035445">
    <property type="entry name" value="GYF-like_dom_sf"/>
</dbReference>
<dbReference type="VEuPathDB" id="TriTrypDB:LPAL13_000031100"/>
<keyword evidence="4" id="KW-1185">Reference proteome</keyword>
<evidence type="ECO:0000313" key="4">
    <source>
        <dbReference type="Proteomes" id="UP000063063"/>
    </source>
</evidence>